<dbReference type="Proteomes" id="UP000232323">
    <property type="component" value="Unassembled WGS sequence"/>
</dbReference>
<keyword evidence="2" id="KW-1185">Reference proteome</keyword>
<evidence type="ECO:0000313" key="1">
    <source>
        <dbReference type="EMBL" id="GAX77335.1"/>
    </source>
</evidence>
<accession>A0A250X2Q3</accession>
<reference evidence="1 2" key="1">
    <citation type="submission" date="2017-08" db="EMBL/GenBank/DDBJ databases">
        <title>Acidophilic green algal genome provides insights into adaptation to an acidic environment.</title>
        <authorList>
            <person name="Hirooka S."/>
            <person name="Hirose Y."/>
            <person name="Kanesaki Y."/>
            <person name="Higuchi S."/>
            <person name="Fujiwara T."/>
            <person name="Onuma R."/>
            <person name="Era A."/>
            <person name="Ohbayashi R."/>
            <person name="Uzuka A."/>
            <person name="Nozaki H."/>
            <person name="Yoshikawa H."/>
            <person name="Miyagishima S.Y."/>
        </authorList>
    </citation>
    <scope>NUCLEOTIDE SEQUENCE [LARGE SCALE GENOMIC DNA]</scope>
    <source>
        <strain evidence="1 2">NIES-2499</strain>
    </source>
</reference>
<gene>
    <name evidence="1" type="ORF">CEUSTIGMA_g4781.t1</name>
</gene>
<evidence type="ECO:0000313" key="2">
    <source>
        <dbReference type="Proteomes" id="UP000232323"/>
    </source>
</evidence>
<proteinExistence type="predicted"/>
<name>A0A250X2Q3_9CHLO</name>
<comment type="caution">
    <text evidence="1">The sequence shown here is derived from an EMBL/GenBank/DDBJ whole genome shotgun (WGS) entry which is preliminary data.</text>
</comment>
<dbReference type="SUPFAM" id="SSF55174">
    <property type="entry name" value="Alpha-L RNA-binding motif"/>
    <property type="match status" value="1"/>
</dbReference>
<sequence>MLAQTILRACRSNLLHAHSYVERCSQLATSLDASEWSFARSISQSQDFHVLPSSSGAGNPVWPPCYAKPAGLTSKAALNIDETHLSGTLCYRGYAKAAASAKSGGDAGKDQPKKYRRSYTRLFACRNDRFRSAFEQIWPTFRLTGAEQEIFKRNSKLFVVETGRPISLKQKFNMLRPTAEDPESSHALIKPHYAHARSMLYESDMHLDAAGEHPRYLKIRKIRTQYGVRLQNLRKVRILLGFVRRGYLQKLYEEAQVQSGTNKVWKLICAMESKLAMFALRMGLSHDILGANAVVLKGKVHLNGTPPPLNKAYYMQPGDVVSPVHDELHGYKDQLASDMGPVLRDVHREIFLL</sequence>
<organism evidence="1 2">
    <name type="scientific">Chlamydomonas eustigma</name>
    <dbReference type="NCBI Taxonomy" id="1157962"/>
    <lineage>
        <taxon>Eukaryota</taxon>
        <taxon>Viridiplantae</taxon>
        <taxon>Chlorophyta</taxon>
        <taxon>core chlorophytes</taxon>
        <taxon>Chlorophyceae</taxon>
        <taxon>CS clade</taxon>
        <taxon>Chlamydomonadales</taxon>
        <taxon>Chlamydomonadaceae</taxon>
        <taxon>Chlamydomonas</taxon>
    </lineage>
</organism>
<dbReference type="OrthoDB" id="542385at2759"/>
<dbReference type="EMBL" id="BEGY01000024">
    <property type="protein sequence ID" value="GAX77335.1"/>
    <property type="molecule type" value="Genomic_DNA"/>
</dbReference>
<protein>
    <submittedName>
        <fullName evidence="1">Uncharacterized protein</fullName>
    </submittedName>
</protein>
<dbReference type="AlphaFoldDB" id="A0A250X2Q3"/>